<name>A0A830D7W6_9LAMI</name>
<evidence type="ECO:0000256" key="3">
    <source>
        <dbReference type="SAM" id="SignalP"/>
    </source>
</evidence>
<keyword evidence="2" id="KW-1133">Transmembrane helix</keyword>
<proteinExistence type="predicted"/>
<feature type="transmembrane region" description="Helical" evidence="2">
    <location>
        <begin position="30"/>
        <end position="50"/>
    </location>
</feature>
<dbReference type="GO" id="GO:0005886">
    <property type="term" value="C:plasma membrane"/>
    <property type="evidence" value="ECO:0007669"/>
    <property type="project" value="TreeGrafter"/>
</dbReference>
<dbReference type="AlphaFoldDB" id="A0A830D7W6"/>
<evidence type="ECO:0000256" key="1">
    <source>
        <dbReference type="ARBA" id="ARBA00022842"/>
    </source>
</evidence>
<keyword evidence="6" id="KW-1185">Reference proteome</keyword>
<organism evidence="5 6">
    <name type="scientific">Phtheirospermum japonicum</name>
    <dbReference type="NCBI Taxonomy" id="374723"/>
    <lineage>
        <taxon>Eukaryota</taxon>
        <taxon>Viridiplantae</taxon>
        <taxon>Streptophyta</taxon>
        <taxon>Embryophyta</taxon>
        <taxon>Tracheophyta</taxon>
        <taxon>Spermatophyta</taxon>
        <taxon>Magnoliopsida</taxon>
        <taxon>eudicotyledons</taxon>
        <taxon>Gunneridae</taxon>
        <taxon>Pentapetalae</taxon>
        <taxon>asterids</taxon>
        <taxon>lamiids</taxon>
        <taxon>Lamiales</taxon>
        <taxon>Orobanchaceae</taxon>
        <taxon>Orobanchaceae incertae sedis</taxon>
        <taxon>Phtheirospermum</taxon>
    </lineage>
</organism>
<dbReference type="PANTHER" id="PTHR24093">
    <property type="entry name" value="CATION TRANSPORTING ATPASE"/>
    <property type="match status" value="1"/>
</dbReference>
<dbReference type="GO" id="GO:0005388">
    <property type="term" value="F:P-type calcium transporter activity"/>
    <property type="evidence" value="ECO:0007669"/>
    <property type="project" value="TreeGrafter"/>
</dbReference>
<dbReference type="EMBL" id="BMAC01000469">
    <property type="protein sequence ID" value="GFP97014.1"/>
    <property type="molecule type" value="Genomic_DNA"/>
</dbReference>
<evidence type="ECO:0000313" key="6">
    <source>
        <dbReference type="Proteomes" id="UP000653305"/>
    </source>
</evidence>
<dbReference type="EMBL" id="BMAC01000751">
    <property type="protein sequence ID" value="GFQ02502.1"/>
    <property type="molecule type" value="Genomic_DNA"/>
</dbReference>
<dbReference type="PANTHER" id="PTHR24093:SF474">
    <property type="entry name" value="CALCIUM-TRANSPORTING ATPASE 2, PLASMA MEMBRANE-TYPE"/>
    <property type="match status" value="1"/>
</dbReference>
<keyword evidence="1" id="KW-0460">Magnesium</keyword>
<dbReference type="InterPro" id="IPR023298">
    <property type="entry name" value="ATPase_P-typ_TM_dom_sf"/>
</dbReference>
<evidence type="ECO:0000313" key="5">
    <source>
        <dbReference type="EMBL" id="GFQ02502.1"/>
    </source>
</evidence>
<dbReference type="Proteomes" id="UP000653305">
    <property type="component" value="Unassembled WGS sequence"/>
</dbReference>
<evidence type="ECO:0000313" key="4">
    <source>
        <dbReference type="EMBL" id="GFP97014.1"/>
    </source>
</evidence>
<reference evidence="5" key="1">
    <citation type="submission" date="2020-07" db="EMBL/GenBank/DDBJ databases">
        <title>Ethylene signaling mediates host invasion by parasitic plants.</title>
        <authorList>
            <person name="Yoshida S."/>
        </authorList>
    </citation>
    <scope>NUCLEOTIDE SEQUENCE</scope>
    <source>
        <strain evidence="5">Okayama</strain>
    </source>
</reference>
<keyword evidence="3" id="KW-0732">Signal</keyword>
<protein>
    <submittedName>
        <fullName evidence="5">Putative calcium-transporting ATPase 7 plasma membrane-type</fullName>
    </submittedName>
</protein>
<evidence type="ECO:0000256" key="2">
    <source>
        <dbReference type="SAM" id="Phobius"/>
    </source>
</evidence>
<dbReference type="OrthoDB" id="116380at2759"/>
<feature type="chain" id="PRO_5036239448" evidence="3">
    <location>
        <begin position="23"/>
        <end position="60"/>
    </location>
</feature>
<accession>A0A830D7W6</accession>
<gene>
    <name evidence="4" type="ORF">PHJA_001845500</name>
    <name evidence="5" type="ORF">PHJA_002394100</name>
</gene>
<dbReference type="SUPFAM" id="SSF81665">
    <property type="entry name" value="Calcium ATPase, transmembrane domain M"/>
    <property type="match status" value="1"/>
</dbReference>
<keyword evidence="2" id="KW-0812">Transmembrane</keyword>
<comment type="caution">
    <text evidence="5">The sequence shown here is derived from an EMBL/GenBank/DDBJ whole genome shotgun (WGS) entry which is preliminary data.</text>
</comment>
<keyword evidence="2" id="KW-0472">Membrane</keyword>
<feature type="signal peptide" evidence="3">
    <location>
        <begin position="1"/>
        <end position="22"/>
    </location>
</feature>
<sequence>MTLMILAVCAFVSLIVSLSTEGWPKGDHDGLGIIASILLVVFVTATSDYCQSLQFKDLDI</sequence>